<dbReference type="PANTHER" id="PTHR11579:SF0">
    <property type="entry name" value="PROTEIN-L-ISOASPARTATE(D-ASPARTATE) O-METHYLTRANSFERASE"/>
    <property type="match status" value="1"/>
</dbReference>
<evidence type="ECO:0000256" key="2">
    <source>
        <dbReference type="ARBA" id="ARBA00005369"/>
    </source>
</evidence>
<dbReference type="Proteomes" id="UP000664859">
    <property type="component" value="Unassembled WGS sequence"/>
</dbReference>
<dbReference type="Gene3D" id="3.40.50.150">
    <property type="entry name" value="Vaccinia Virus protein VP39"/>
    <property type="match status" value="1"/>
</dbReference>
<dbReference type="OrthoDB" id="73890at2759"/>
<evidence type="ECO:0000313" key="9">
    <source>
        <dbReference type="EMBL" id="KAG5192533.1"/>
    </source>
</evidence>
<dbReference type="GO" id="GO:0005737">
    <property type="term" value="C:cytoplasm"/>
    <property type="evidence" value="ECO:0007669"/>
    <property type="project" value="UniProtKB-SubCell"/>
</dbReference>
<name>A0A836CP96_9STRA</name>
<dbReference type="EC" id="2.1.1.77" evidence="3"/>
<dbReference type="Pfam" id="PF01135">
    <property type="entry name" value="PCMT"/>
    <property type="match status" value="1"/>
</dbReference>
<comment type="subcellular location">
    <subcellularLocation>
        <location evidence="1">Cytoplasm</location>
    </subcellularLocation>
</comment>
<dbReference type="InterPro" id="IPR000682">
    <property type="entry name" value="PCMT"/>
</dbReference>
<dbReference type="AlphaFoldDB" id="A0A836CP96"/>
<feature type="signal peptide" evidence="8">
    <location>
        <begin position="1"/>
        <end position="25"/>
    </location>
</feature>
<dbReference type="NCBIfam" id="TIGR00080">
    <property type="entry name" value="pimt"/>
    <property type="match status" value="1"/>
</dbReference>
<reference evidence="9" key="1">
    <citation type="submission" date="2021-02" db="EMBL/GenBank/DDBJ databases">
        <title>First Annotated Genome of the Yellow-green Alga Tribonema minus.</title>
        <authorList>
            <person name="Mahan K.M."/>
        </authorList>
    </citation>
    <scope>NUCLEOTIDE SEQUENCE</scope>
    <source>
        <strain evidence="9">UTEX B ZZ1240</strain>
    </source>
</reference>
<dbReference type="PANTHER" id="PTHR11579">
    <property type="entry name" value="PROTEIN-L-ISOASPARTATE O-METHYLTRANSFERASE"/>
    <property type="match status" value="1"/>
</dbReference>
<evidence type="ECO:0000313" key="10">
    <source>
        <dbReference type="Proteomes" id="UP000664859"/>
    </source>
</evidence>
<dbReference type="GO" id="GO:0004719">
    <property type="term" value="F:protein-L-isoaspartate (D-aspartate) O-methyltransferase activity"/>
    <property type="evidence" value="ECO:0007669"/>
    <property type="project" value="UniProtKB-EC"/>
</dbReference>
<keyword evidence="6 9" id="KW-0808">Transferase</keyword>
<proteinExistence type="inferred from homology"/>
<evidence type="ECO:0000256" key="4">
    <source>
        <dbReference type="ARBA" id="ARBA00022490"/>
    </source>
</evidence>
<organism evidence="9 10">
    <name type="scientific">Tribonema minus</name>
    <dbReference type="NCBI Taxonomy" id="303371"/>
    <lineage>
        <taxon>Eukaryota</taxon>
        <taxon>Sar</taxon>
        <taxon>Stramenopiles</taxon>
        <taxon>Ochrophyta</taxon>
        <taxon>PX clade</taxon>
        <taxon>Xanthophyceae</taxon>
        <taxon>Tribonematales</taxon>
        <taxon>Tribonemataceae</taxon>
        <taxon>Tribonema</taxon>
    </lineage>
</organism>
<comment type="caution">
    <text evidence="9">The sequence shown here is derived from an EMBL/GenBank/DDBJ whole genome shotgun (WGS) entry which is preliminary data.</text>
</comment>
<dbReference type="CDD" id="cd02440">
    <property type="entry name" value="AdoMet_MTases"/>
    <property type="match status" value="1"/>
</dbReference>
<dbReference type="SUPFAM" id="SSF53335">
    <property type="entry name" value="S-adenosyl-L-methionine-dependent methyltransferases"/>
    <property type="match status" value="1"/>
</dbReference>
<evidence type="ECO:0000256" key="7">
    <source>
        <dbReference type="ARBA" id="ARBA00022691"/>
    </source>
</evidence>
<evidence type="ECO:0000256" key="6">
    <source>
        <dbReference type="ARBA" id="ARBA00022679"/>
    </source>
</evidence>
<protein>
    <recommendedName>
        <fullName evidence="3">protein-L-isoaspartate(D-aspartate) O-methyltransferase</fullName>
        <ecNumber evidence="3">2.1.1.77</ecNumber>
    </recommendedName>
</protein>
<feature type="chain" id="PRO_5032665107" description="protein-L-isoaspartate(D-aspartate) O-methyltransferase" evidence="8">
    <location>
        <begin position="26"/>
        <end position="247"/>
    </location>
</feature>
<dbReference type="GO" id="GO:0032259">
    <property type="term" value="P:methylation"/>
    <property type="evidence" value="ECO:0007669"/>
    <property type="project" value="UniProtKB-KW"/>
</dbReference>
<accession>A0A836CP96</accession>
<evidence type="ECO:0000256" key="5">
    <source>
        <dbReference type="ARBA" id="ARBA00022603"/>
    </source>
</evidence>
<keyword evidence="7" id="KW-0949">S-adenosyl-L-methionine</keyword>
<dbReference type="EMBL" id="JAFCMP010000004">
    <property type="protein sequence ID" value="KAG5192533.1"/>
    <property type="molecule type" value="Genomic_DNA"/>
</dbReference>
<keyword evidence="5 9" id="KW-0489">Methyltransferase</keyword>
<evidence type="ECO:0000256" key="3">
    <source>
        <dbReference type="ARBA" id="ARBA00011890"/>
    </source>
</evidence>
<keyword evidence="10" id="KW-1185">Reference proteome</keyword>
<evidence type="ECO:0000256" key="1">
    <source>
        <dbReference type="ARBA" id="ARBA00004496"/>
    </source>
</evidence>
<comment type="similarity">
    <text evidence="2">Belongs to the methyltransferase superfamily. L-isoaspartyl/D-aspartyl protein methyltransferase family.</text>
</comment>
<dbReference type="InterPro" id="IPR029063">
    <property type="entry name" value="SAM-dependent_MTases_sf"/>
</dbReference>
<sequence length="247" mass="27003">MPSSGKAKLLRLVTLVYLVLTTVCAMKGPWRCSGNTNKELVDNLWKSGIIKDAKVRQAMRDTDRGYYAPTHPYDDMPQPIGHAQTISAPHMHAAAAEILAPVLPPEGGKVLDIGVGSGYLAAVFARMVGKTGKVWGIDYLAPLVNLSEVNIRRDDGDLITSERIILETRNGWEGWPEVAPFDAIHVGAAAETIPPKLVHQLKLGGRMFIPVGPYGGPQELMQVDRTEKGYTTRHLMDVAYVPLVKKT</sequence>
<keyword evidence="8" id="KW-0732">Signal</keyword>
<gene>
    <name evidence="9" type="ORF">JKP88DRAFT_292853</name>
</gene>
<keyword evidence="4" id="KW-0963">Cytoplasm</keyword>
<evidence type="ECO:0000256" key="8">
    <source>
        <dbReference type="SAM" id="SignalP"/>
    </source>
</evidence>